<reference evidence="3" key="1">
    <citation type="submission" date="2020-10" db="EMBL/GenBank/DDBJ databases">
        <authorList>
            <person name="Castelo-Branco R."/>
            <person name="Eusebio N."/>
            <person name="Adriana R."/>
            <person name="Vieira A."/>
            <person name="Brugerolle De Fraissinette N."/>
            <person name="Rezende De Castro R."/>
            <person name="Schneider M.P."/>
            <person name="Vasconcelos V."/>
            <person name="Leao P.N."/>
        </authorList>
    </citation>
    <scope>NUCLEOTIDE SEQUENCE</scope>
    <source>
        <strain evidence="3">LEGE 11480</strain>
    </source>
</reference>
<gene>
    <name evidence="3" type="ORF">IQ266_21615</name>
</gene>
<evidence type="ECO:0000259" key="1">
    <source>
        <dbReference type="Pfam" id="PF06485"/>
    </source>
</evidence>
<sequence length="288" mass="32309">MAITWELDFYSRPIVDENNKKVWEILLCESQTGITPPSKPLFKYAEYCANNQVNSIWIAEAMQRAIAKAGESPDRIRFFRQSMNNMITKACGDINLIAMPSRRTFELSQWLQERMEKVYPEHPGYKAGSNASVVFPTTPPQRLPDALQGQKWQIVSLQAAAFDEFDEWDVDFGEAFSIKATGTANDALIPGLVIYSPRATAMAAWMSGLELAAVNLEQEGKQPCLVLETGVLDRWVLTPLPTPELKAEAERFEASKKAAGNIHFIALQTSPDVEEFAGFWMLRDVSLI</sequence>
<evidence type="ECO:0000313" key="4">
    <source>
        <dbReference type="Proteomes" id="UP000625316"/>
    </source>
</evidence>
<dbReference type="Pfam" id="PF06485">
    <property type="entry name" value="Tab2-like_N"/>
    <property type="match status" value="1"/>
</dbReference>
<dbReference type="Pfam" id="PF20429">
    <property type="entry name" value="Tab2-like_C"/>
    <property type="match status" value="1"/>
</dbReference>
<keyword evidence="4" id="KW-1185">Reference proteome</keyword>
<organism evidence="3 4">
    <name type="scientific">Romeriopsis navalis LEGE 11480</name>
    <dbReference type="NCBI Taxonomy" id="2777977"/>
    <lineage>
        <taxon>Bacteria</taxon>
        <taxon>Bacillati</taxon>
        <taxon>Cyanobacteriota</taxon>
        <taxon>Cyanophyceae</taxon>
        <taxon>Leptolyngbyales</taxon>
        <taxon>Leptolyngbyaceae</taxon>
        <taxon>Romeriopsis</taxon>
        <taxon>Romeriopsis navalis</taxon>
    </lineage>
</organism>
<protein>
    <submittedName>
        <fullName evidence="3">Tab2/Atab2 family RNA-binding protein</fullName>
    </submittedName>
</protein>
<evidence type="ECO:0000313" key="3">
    <source>
        <dbReference type="EMBL" id="MBE9032339.1"/>
    </source>
</evidence>
<proteinExistence type="predicted"/>
<dbReference type="PANTHER" id="PTHR34556:SF2">
    <property type="entry name" value="PROTEIN TAB2 HOMOLOG, CHLOROPLASTIC"/>
    <property type="match status" value="1"/>
</dbReference>
<dbReference type="Proteomes" id="UP000625316">
    <property type="component" value="Unassembled WGS sequence"/>
</dbReference>
<dbReference type="InterPro" id="IPR046760">
    <property type="entry name" value="Tab2-like_N"/>
</dbReference>
<dbReference type="GO" id="GO:0003723">
    <property type="term" value="F:RNA binding"/>
    <property type="evidence" value="ECO:0007669"/>
    <property type="project" value="InterPro"/>
</dbReference>
<feature type="domain" description="RNA-binding protein Tab2/Atab2 C-terminal" evidence="2">
    <location>
        <begin position="132"/>
        <end position="283"/>
    </location>
</feature>
<name>A0A928VU92_9CYAN</name>
<accession>A0A928VU92</accession>
<dbReference type="AlphaFoldDB" id="A0A928VU92"/>
<dbReference type="RefSeq" id="WP_264327159.1">
    <property type="nucleotide sequence ID" value="NZ_JADEXQ010000100.1"/>
</dbReference>
<dbReference type="InterPro" id="IPR009472">
    <property type="entry name" value="Tab2-like"/>
</dbReference>
<dbReference type="InterPro" id="IPR046761">
    <property type="entry name" value="Tab2-like_C"/>
</dbReference>
<evidence type="ECO:0000259" key="2">
    <source>
        <dbReference type="Pfam" id="PF20429"/>
    </source>
</evidence>
<feature type="domain" description="RNA-binding protein Tab2-like N-terminal" evidence="1">
    <location>
        <begin position="4"/>
        <end position="114"/>
    </location>
</feature>
<dbReference type="PANTHER" id="PTHR34556">
    <property type="match status" value="1"/>
</dbReference>
<dbReference type="EMBL" id="JADEXQ010000100">
    <property type="protein sequence ID" value="MBE9032339.1"/>
    <property type="molecule type" value="Genomic_DNA"/>
</dbReference>
<comment type="caution">
    <text evidence="3">The sequence shown here is derived from an EMBL/GenBank/DDBJ whole genome shotgun (WGS) entry which is preliminary data.</text>
</comment>